<reference evidence="1 2" key="1">
    <citation type="journal article" date="2014" name="Nat. Commun.">
        <title>Multiple recent horizontal transfers of a large genomic region in cheese making fungi.</title>
        <authorList>
            <person name="Cheeseman K."/>
            <person name="Ropars J."/>
            <person name="Renault P."/>
            <person name="Dupont J."/>
            <person name="Gouzy J."/>
            <person name="Branca A."/>
            <person name="Abraham A.L."/>
            <person name="Ceppi M."/>
            <person name="Conseiller E."/>
            <person name="Debuchy R."/>
            <person name="Malagnac F."/>
            <person name="Goarin A."/>
            <person name="Silar P."/>
            <person name="Lacoste S."/>
            <person name="Sallet E."/>
            <person name="Bensimon A."/>
            <person name="Giraud T."/>
            <person name="Brygoo Y."/>
        </authorList>
    </citation>
    <scope>NUCLEOTIDE SEQUENCE [LARGE SCALE GENOMIC DNA]</scope>
    <source>
        <strain evidence="2">FM 013</strain>
    </source>
</reference>
<proteinExistence type="predicted"/>
<dbReference type="AlphaFoldDB" id="A0A0G4PU87"/>
<dbReference type="Proteomes" id="UP000053732">
    <property type="component" value="Unassembled WGS sequence"/>
</dbReference>
<organism evidence="1 2">
    <name type="scientific">Penicillium camemberti (strain FM 013)</name>
    <dbReference type="NCBI Taxonomy" id="1429867"/>
    <lineage>
        <taxon>Eukaryota</taxon>
        <taxon>Fungi</taxon>
        <taxon>Dikarya</taxon>
        <taxon>Ascomycota</taxon>
        <taxon>Pezizomycotina</taxon>
        <taxon>Eurotiomycetes</taxon>
        <taxon>Eurotiomycetidae</taxon>
        <taxon>Eurotiales</taxon>
        <taxon>Aspergillaceae</taxon>
        <taxon>Penicillium</taxon>
    </lineage>
</organism>
<dbReference type="EMBL" id="HG793177">
    <property type="protein sequence ID" value="CRL30070.1"/>
    <property type="molecule type" value="Genomic_DNA"/>
</dbReference>
<accession>A0A0G4PU87</accession>
<protein>
    <submittedName>
        <fullName evidence="1">Str. FM013</fullName>
    </submittedName>
</protein>
<evidence type="ECO:0000313" key="2">
    <source>
        <dbReference type="Proteomes" id="UP000053732"/>
    </source>
</evidence>
<keyword evidence="2" id="KW-1185">Reference proteome</keyword>
<gene>
    <name evidence="1" type="ORF">PCAMFM013_S044g000001</name>
</gene>
<sequence length="103" mass="11519">MGSSTGATVAAIVTSLLQKRRSICNFNPTVTMPDEITPDGVCICLDGFRLKHPKYALIYDPKIRTPVPMTDPSLSRCRRREITLMLRFSNSGGLIMFLEREIS</sequence>
<name>A0A0G4PU87_PENC3</name>
<evidence type="ECO:0000313" key="1">
    <source>
        <dbReference type="EMBL" id="CRL30070.1"/>
    </source>
</evidence>